<dbReference type="AlphaFoldDB" id="Q9XCG3"/>
<evidence type="ECO:0000313" key="1">
    <source>
        <dbReference type="EMBL" id="AAD44204.1"/>
    </source>
</evidence>
<proteinExistence type="predicted"/>
<reference evidence="1" key="1">
    <citation type="journal article" date="2003" name="Microbiology">
        <title>Proposed pathway for the biosynthesis of serovar-specific glycopeptidolipids in Mycobacterium avium serovar 2.</title>
        <authorList>
            <person name="Eckstein T.M."/>
            <person name="Belisle J.T."/>
            <person name="Inamine J.M."/>
        </authorList>
    </citation>
    <scope>NUCLEOTIDE SEQUENCE</scope>
    <source>
        <strain evidence="1">2151</strain>
    </source>
</reference>
<organism evidence="1">
    <name type="scientific">Mycobacterium avium</name>
    <dbReference type="NCBI Taxonomy" id="1764"/>
    <lineage>
        <taxon>Bacteria</taxon>
        <taxon>Bacillati</taxon>
        <taxon>Actinomycetota</taxon>
        <taxon>Actinomycetes</taxon>
        <taxon>Mycobacteriales</taxon>
        <taxon>Mycobacteriaceae</taxon>
        <taxon>Mycobacterium</taxon>
        <taxon>Mycobacterium avium complex (MAC)</taxon>
    </lineage>
</organism>
<dbReference type="SUPFAM" id="SSF52540">
    <property type="entry name" value="P-loop containing nucleoside triphosphate hydrolases"/>
    <property type="match status" value="1"/>
</dbReference>
<dbReference type="Gene3D" id="3.40.50.300">
    <property type="entry name" value="P-loop containing nucleotide triphosphate hydrolases"/>
    <property type="match status" value="1"/>
</dbReference>
<dbReference type="InterPro" id="IPR027417">
    <property type="entry name" value="P-loop_NTPase"/>
</dbReference>
<dbReference type="EMBL" id="AF143772">
    <property type="protein sequence ID" value="AAD44204.1"/>
    <property type="molecule type" value="Genomic_DNA"/>
</dbReference>
<protein>
    <submittedName>
        <fullName evidence="1">A-protein-like protein</fullName>
    </submittedName>
</protein>
<name>Q9XCG3_MYCAV</name>
<sequence length="361" mass="40158">MATELRKSLRRRTSERFGVAMRLARTIKPAETAANSSGPLADLAGPPNRPVALFVLGPQRSGTSALTRVLSLCGGTLPTALLGADANNPLGYWEPRAAISLNEAILRRLGTNWYDPSFRFLDEQAADESANTACINKIAAYLSTLPAAPLVVIKEPRITTLSDLWFQAARRAGFDVAAVIAVRHPQEVICSIAKSWRVSPALASALWLKCNILAERNTRGMPRVFVDYANLLDDWRRETKRISAELPVELHTQDEDAIEKFLTPGLHRQRHSGSVTNRFGADWISTVYAALRDAAHDEPVDTATLDRVFDSYRASERDFRKAHEDFHGLSNSMLFRVFRPAVARPVMEIFAMLHRNRGTWA</sequence>
<accession>Q9XCG3</accession>